<keyword evidence="1" id="KW-0472">Membrane</keyword>
<accession>A0A2T4PY37</accession>
<proteinExistence type="predicted"/>
<feature type="transmembrane region" description="Helical" evidence="1">
    <location>
        <begin position="58"/>
        <end position="82"/>
    </location>
</feature>
<keyword evidence="1" id="KW-0812">Transmembrane</keyword>
<dbReference type="RefSeq" id="WP_158261479.1">
    <property type="nucleotide sequence ID" value="NZ_PZEV01000047.1"/>
</dbReference>
<feature type="transmembrane region" description="Helical" evidence="1">
    <location>
        <begin position="180"/>
        <end position="201"/>
    </location>
</feature>
<gene>
    <name evidence="2" type="ORF">BU085_11015</name>
</gene>
<feature type="non-terminal residue" evidence="2">
    <location>
        <position position="1"/>
    </location>
</feature>
<evidence type="ECO:0000313" key="3">
    <source>
        <dbReference type="Proteomes" id="UP000240717"/>
    </source>
</evidence>
<keyword evidence="1" id="KW-1133">Transmembrane helix</keyword>
<sequence length="211" mass="24381">LIGLRFLLIDYCQLVYISKLNQLLKEIFILIFDIIEIVLMVFIIVLELLSADMKSGGISFILFFNSVFLLLLGLMIVIVYTLKLKYLKYIGILILLLYSTIIFAYFYLYAGFGFVVLELGGKETRNLLFNVKDFDKNGWNDCITIIYYGISKTLNFNDIKIGFKNDVKQNLSIAYIQLSLISYLFNLVYISIMISIFGKLLGNRSDERKSK</sequence>
<feature type="transmembrane region" description="Helical" evidence="1">
    <location>
        <begin position="89"/>
        <end position="110"/>
    </location>
</feature>
<dbReference type="AlphaFoldDB" id="A0A2T4PY37"/>
<evidence type="ECO:0000313" key="2">
    <source>
        <dbReference type="EMBL" id="PTI49839.1"/>
    </source>
</evidence>
<reference evidence="2 3" key="1">
    <citation type="journal article" date="2016" name="Front. Microbiol.">
        <title>Comprehensive Phylogenetic Analysis of Bovine Non-aureus Staphylococci Species Based on Whole-Genome Sequencing.</title>
        <authorList>
            <person name="Naushad S."/>
            <person name="Barkema H.W."/>
            <person name="Luby C."/>
            <person name="Condas L.A."/>
            <person name="Nobrega D.B."/>
            <person name="Carson D.A."/>
            <person name="De Buck J."/>
        </authorList>
    </citation>
    <scope>NUCLEOTIDE SEQUENCE [LARGE SCALE GENOMIC DNA]</scope>
    <source>
        <strain evidence="2 3">SNUC 2993</strain>
    </source>
</reference>
<protein>
    <submittedName>
        <fullName evidence="2">Uncharacterized protein</fullName>
    </submittedName>
</protein>
<dbReference type="EMBL" id="PZEV01000047">
    <property type="protein sequence ID" value="PTI49839.1"/>
    <property type="molecule type" value="Genomic_DNA"/>
</dbReference>
<feature type="transmembrane region" description="Helical" evidence="1">
    <location>
        <begin position="27"/>
        <end position="46"/>
    </location>
</feature>
<dbReference type="Proteomes" id="UP000240717">
    <property type="component" value="Unassembled WGS sequence"/>
</dbReference>
<organism evidence="2 3">
    <name type="scientific">Staphylococcus warneri</name>
    <dbReference type="NCBI Taxonomy" id="1292"/>
    <lineage>
        <taxon>Bacteria</taxon>
        <taxon>Bacillati</taxon>
        <taxon>Bacillota</taxon>
        <taxon>Bacilli</taxon>
        <taxon>Bacillales</taxon>
        <taxon>Staphylococcaceae</taxon>
        <taxon>Staphylococcus</taxon>
    </lineage>
</organism>
<comment type="caution">
    <text evidence="2">The sequence shown here is derived from an EMBL/GenBank/DDBJ whole genome shotgun (WGS) entry which is preliminary data.</text>
</comment>
<evidence type="ECO:0000256" key="1">
    <source>
        <dbReference type="SAM" id="Phobius"/>
    </source>
</evidence>
<name>A0A2T4PY37_STAWA</name>